<dbReference type="InterPro" id="IPR002994">
    <property type="entry name" value="Surf1/Shy1"/>
</dbReference>
<dbReference type="CDD" id="cd06662">
    <property type="entry name" value="SURF1"/>
    <property type="match status" value="1"/>
</dbReference>
<keyword evidence="1" id="KW-0472">Membrane</keyword>
<comment type="caution">
    <text evidence="2">The sequence shown here is derived from an EMBL/GenBank/DDBJ whole genome shotgun (WGS) entry which is preliminary data.</text>
</comment>
<protein>
    <recommendedName>
        <fullName evidence="1">SURF1-like protein</fullName>
    </recommendedName>
</protein>
<dbReference type="Proteomes" id="UP000035720">
    <property type="component" value="Unassembled WGS sequence"/>
</dbReference>
<comment type="subcellular location">
    <subcellularLocation>
        <location evidence="1">Cell membrane</location>
        <topology evidence="1">Multi-pass membrane protein</topology>
    </subcellularLocation>
</comment>
<evidence type="ECO:0000313" key="2">
    <source>
        <dbReference type="EMBL" id="CCI52415.1"/>
    </source>
</evidence>
<keyword evidence="1" id="KW-0812">Transmembrane</keyword>
<organism evidence="2 3">
    <name type="scientific">Nostocoides jenkinsii Ben 74</name>
    <dbReference type="NCBI Taxonomy" id="1193518"/>
    <lineage>
        <taxon>Bacteria</taxon>
        <taxon>Bacillati</taxon>
        <taxon>Actinomycetota</taxon>
        <taxon>Actinomycetes</taxon>
        <taxon>Micrococcales</taxon>
        <taxon>Intrasporangiaceae</taxon>
        <taxon>Nostocoides</taxon>
    </lineage>
</organism>
<dbReference type="Pfam" id="PF02104">
    <property type="entry name" value="SURF1"/>
    <property type="match status" value="1"/>
</dbReference>
<accession>A0A077M9B9</accession>
<dbReference type="PROSITE" id="PS50895">
    <property type="entry name" value="SURF1"/>
    <property type="match status" value="1"/>
</dbReference>
<dbReference type="EMBL" id="CAJC01000079">
    <property type="protein sequence ID" value="CCI52415.1"/>
    <property type="molecule type" value="Genomic_DNA"/>
</dbReference>
<dbReference type="GO" id="GO:0005886">
    <property type="term" value="C:plasma membrane"/>
    <property type="evidence" value="ECO:0007669"/>
    <property type="project" value="UniProtKB-SubCell"/>
</dbReference>
<keyword evidence="3" id="KW-1185">Reference proteome</keyword>
<comment type="caution">
    <text evidence="1">Lacks conserved residue(s) required for the propagation of feature annotation.</text>
</comment>
<feature type="transmembrane region" description="Helical" evidence="1">
    <location>
        <begin position="12"/>
        <end position="32"/>
    </location>
</feature>
<name>A0A077M9B9_9MICO</name>
<keyword evidence="1" id="KW-1003">Cell membrane</keyword>
<comment type="similarity">
    <text evidence="1">Belongs to the SURF1 family.</text>
</comment>
<dbReference type="AlphaFoldDB" id="A0A077M9B9"/>
<dbReference type="OrthoDB" id="3266379at2"/>
<reference evidence="2 3" key="1">
    <citation type="journal article" date="2013" name="ISME J.">
        <title>A metabolic model for members of the genus Tetrasphaera involved in enhanced biological phosphorus removal.</title>
        <authorList>
            <person name="Kristiansen R."/>
            <person name="Nguyen H.T.T."/>
            <person name="Saunders A.M."/>
            <person name="Nielsen J.L."/>
            <person name="Wimmer R."/>
            <person name="Le V.Q."/>
            <person name="McIlroy S.J."/>
            <person name="Petrovski S."/>
            <person name="Seviour R.J."/>
            <person name="Calteau A."/>
            <person name="Nielsen K.L."/>
            <person name="Nielsen P.H."/>
        </authorList>
    </citation>
    <scope>NUCLEOTIDE SEQUENCE [LARGE SCALE GENOMIC DNA]</scope>
    <source>
        <strain evidence="2 3">Ben 74</strain>
    </source>
</reference>
<evidence type="ECO:0000256" key="1">
    <source>
        <dbReference type="RuleBase" id="RU363076"/>
    </source>
</evidence>
<dbReference type="RefSeq" id="WP_048544778.1">
    <property type="nucleotide sequence ID" value="NZ_HF571038.1"/>
</dbReference>
<gene>
    <name evidence="2" type="ORF">BN13_170016</name>
</gene>
<sequence>MIRTALKPRWLGLLGVVILIIVAFIQLGRWQLGVAHDKARVEAVKEAGAKPVVDVTTLLRPHAEFPAAAGGRLVTATGTYAAGQVLVQDRLLHGRTGYWVITPFTLTSNGATLPLLRGWTPRAHAPPIPPGELTIRASLAPSESPSRTGLPDGVLSSVDLARLVNSWPGDLYNGFGFVQDEQPTPPAETTQALTQVPPPMPSTGVNGRNAAYAVQWWVFAAFALFLWVKMVHQAHREEIERDSLAAAADASAESTMKEVPHP</sequence>
<dbReference type="STRING" id="1193518.BN13_170016"/>
<evidence type="ECO:0000313" key="3">
    <source>
        <dbReference type="Proteomes" id="UP000035720"/>
    </source>
</evidence>
<proteinExistence type="inferred from homology"/>
<keyword evidence="1" id="KW-1133">Transmembrane helix</keyword>